<reference evidence="1" key="1">
    <citation type="submission" date="2018-10" db="EMBL/GenBank/DDBJ databases">
        <title>Hidden diversity of soil giant viruses.</title>
        <authorList>
            <person name="Schulz F."/>
            <person name="Alteio L."/>
            <person name="Goudeau D."/>
            <person name="Ryan E.M."/>
            <person name="Malmstrom R.R."/>
            <person name="Blanchard J."/>
            <person name="Woyke T."/>
        </authorList>
    </citation>
    <scope>NUCLEOTIDE SEQUENCE</scope>
    <source>
        <strain evidence="1">SMV1</strain>
    </source>
</reference>
<organism evidence="1">
    <name type="scientific">Solumvirus sp</name>
    <dbReference type="NCBI Taxonomy" id="2487773"/>
    <lineage>
        <taxon>Viruses</taxon>
        <taxon>Pithoviruses</taxon>
    </lineage>
</organism>
<evidence type="ECO:0000313" key="1">
    <source>
        <dbReference type="EMBL" id="AYV86202.1"/>
    </source>
</evidence>
<gene>
    <name evidence="1" type="ORF">Solumvirus2_9</name>
</gene>
<proteinExistence type="predicted"/>
<accession>A0A3G5AGA9</accession>
<sequence>MINPNYKLRKSARELLKHPFFDDVSLLCGHTSSAGILRSYDGKYTGSANNVAQNTKTSPDIKIKESNIDTHTNDIHLIGFISSILKLQHRTLFLAVDLYYRCVGSILNVDGENFVIICILIASKLFRNYSSLSSLMSTLISRLTTGYNIKHVNPDIIMKYELQIVKHLNGVIWRRYIFDSLTNYSELSKSYSILLNPKKYFGEHVVV</sequence>
<dbReference type="EMBL" id="MK072499">
    <property type="protein sequence ID" value="AYV86202.1"/>
    <property type="molecule type" value="Genomic_DNA"/>
</dbReference>
<dbReference type="SUPFAM" id="SSF47954">
    <property type="entry name" value="Cyclin-like"/>
    <property type="match status" value="1"/>
</dbReference>
<protein>
    <submittedName>
        <fullName evidence="1">Uncharacterized protein</fullName>
    </submittedName>
</protein>
<dbReference type="InterPro" id="IPR036915">
    <property type="entry name" value="Cyclin-like_sf"/>
</dbReference>
<name>A0A3G5AGA9_9VIRU</name>